<protein>
    <recommendedName>
        <fullName evidence="3">Major facilitator superfamily (MFS) profile domain-containing protein</fullName>
    </recommendedName>
</protein>
<evidence type="ECO:0000259" key="3">
    <source>
        <dbReference type="PROSITE" id="PS50850"/>
    </source>
</evidence>
<dbReference type="PROSITE" id="PS50850">
    <property type="entry name" value="MFS"/>
    <property type="match status" value="1"/>
</dbReference>
<evidence type="ECO:0000256" key="1">
    <source>
        <dbReference type="ARBA" id="ARBA00004141"/>
    </source>
</evidence>
<keyword evidence="2" id="KW-0472">Membrane</keyword>
<dbReference type="PROSITE" id="PS51257">
    <property type="entry name" value="PROKAR_LIPOPROTEIN"/>
    <property type="match status" value="1"/>
</dbReference>
<gene>
    <name evidence="4" type="ORF">NEMVEDRAFT_v1g109484</name>
</gene>
<dbReference type="PANTHER" id="PTHR11360">
    <property type="entry name" value="MONOCARBOXYLATE TRANSPORTER"/>
    <property type="match status" value="1"/>
</dbReference>
<dbReference type="PhylomeDB" id="A7S929"/>
<dbReference type="InParanoid" id="A7S929"/>
<keyword evidence="5" id="KW-1185">Reference proteome</keyword>
<keyword evidence="2" id="KW-0812">Transmembrane</keyword>
<dbReference type="eggNOG" id="KOG2504">
    <property type="taxonomic scope" value="Eukaryota"/>
</dbReference>
<name>A7S929_NEMVE</name>
<evidence type="ECO:0000256" key="2">
    <source>
        <dbReference type="SAM" id="Phobius"/>
    </source>
</evidence>
<keyword evidence="2" id="KW-1133">Transmembrane helix</keyword>
<feature type="transmembrane region" description="Helical" evidence="2">
    <location>
        <begin position="16"/>
        <end position="37"/>
    </location>
</feature>
<dbReference type="EMBL" id="DS469601">
    <property type="protein sequence ID" value="EDO39759.1"/>
    <property type="molecule type" value="Genomic_DNA"/>
</dbReference>
<reference evidence="4 5" key="1">
    <citation type="journal article" date="2007" name="Science">
        <title>Sea anemone genome reveals ancestral eumetazoan gene repertoire and genomic organization.</title>
        <authorList>
            <person name="Putnam N.H."/>
            <person name="Srivastava M."/>
            <person name="Hellsten U."/>
            <person name="Dirks B."/>
            <person name="Chapman J."/>
            <person name="Salamov A."/>
            <person name="Terry A."/>
            <person name="Shapiro H."/>
            <person name="Lindquist E."/>
            <person name="Kapitonov V.V."/>
            <person name="Jurka J."/>
            <person name="Genikhovich G."/>
            <person name="Grigoriev I.V."/>
            <person name="Lucas S.M."/>
            <person name="Steele R.E."/>
            <person name="Finnerty J.R."/>
            <person name="Technau U."/>
            <person name="Martindale M.Q."/>
            <person name="Rokhsar D.S."/>
        </authorList>
    </citation>
    <scope>NUCLEOTIDE SEQUENCE [LARGE SCALE GENOMIC DNA]</scope>
    <source>
        <strain evidence="5">CH2 X CH6</strain>
    </source>
</reference>
<proteinExistence type="predicted"/>
<feature type="domain" description="Major facilitator superfamily (MFS) profile" evidence="3">
    <location>
        <begin position="19"/>
        <end position="121"/>
    </location>
</feature>
<dbReference type="InterPro" id="IPR036259">
    <property type="entry name" value="MFS_trans_sf"/>
</dbReference>
<sequence>MSEGRQEESSCDGSRAWFVCFAAFVVSVLIISCSQTYGTIFPVLLDEFQEGKAKTAWVGSLAIALSMTFSPIAAKFIERFGPRLVSLIGGIVAALGLFITSQISTIDIMYLTYSVVFGFGS</sequence>
<feature type="transmembrane region" description="Helical" evidence="2">
    <location>
        <begin position="57"/>
        <end position="77"/>
    </location>
</feature>
<dbReference type="InterPro" id="IPR050327">
    <property type="entry name" value="Proton-linked_MCT"/>
</dbReference>
<evidence type="ECO:0000313" key="4">
    <source>
        <dbReference type="EMBL" id="EDO39759.1"/>
    </source>
</evidence>
<evidence type="ECO:0000313" key="5">
    <source>
        <dbReference type="Proteomes" id="UP000001593"/>
    </source>
</evidence>
<dbReference type="KEGG" id="nve:5511417"/>
<dbReference type="OMA" id="STIDIMY"/>
<dbReference type="GO" id="GO:0016020">
    <property type="term" value="C:membrane"/>
    <property type="evidence" value="ECO:0007669"/>
    <property type="project" value="UniProtKB-SubCell"/>
</dbReference>
<dbReference type="Gene3D" id="1.20.1250.20">
    <property type="entry name" value="MFS general substrate transporter like domains"/>
    <property type="match status" value="1"/>
</dbReference>
<feature type="transmembrane region" description="Helical" evidence="2">
    <location>
        <begin position="84"/>
        <end position="103"/>
    </location>
</feature>
<dbReference type="InterPro" id="IPR020846">
    <property type="entry name" value="MFS_dom"/>
</dbReference>
<comment type="subcellular location">
    <subcellularLocation>
        <location evidence="1">Membrane</location>
        <topology evidence="1">Multi-pass membrane protein</topology>
    </subcellularLocation>
</comment>
<dbReference type="Proteomes" id="UP000001593">
    <property type="component" value="Unassembled WGS sequence"/>
</dbReference>
<dbReference type="PANTHER" id="PTHR11360:SF251">
    <property type="entry name" value="MAJOR FACILITATOR SUPERFAMILY (MFS) PROFILE DOMAIN-CONTAINING PROTEIN"/>
    <property type="match status" value="1"/>
</dbReference>
<dbReference type="AlphaFoldDB" id="A7S929"/>
<dbReference type="SUPFAM" id="SSF103473">
    <property type="entry name" value="MFS general substrate transporter"/>
    <property type="match status" value="1"/>
</dbReference>
<organism evidence="4 5">
    <name type="scientific">Nematostella vectensis</name>
    <name type="common">Starlet sea anemone</name>
    <dbReference type="NCBI Taxonomy" id="45351"/>
    <lineage>
        <taxon>Eukaryota</taxon>
        <taxon>Metazoa</taxon>
        <taxon>Cnidaria</taxon>
        <taxon>Anthozoa</taxon>
        <taxon>Hexacorallia</taxon>
        <taxon>Actiniaria</taxon>
        <taxon>Edwardsiidae</taxon>
        <taxon>Nematostella</taxon>
    </lineage>
</organism>
<accession>A7S929</accession>
<feature type="non-terminal residue" evidence="4">
    <location>
        <position position="121"/>
    </location>
</feature>
<dbReference type="GO" id="GO:0022857">
    <property type="term" value="F:transmembrane transporter activity"/>
    <property type="evidence" value="ECO:0007669"/>
    <property type="project" value="InterPro"/>
</dbReference>
<dbReference type="HOGENOM" id="CLU_2043953_0_0_1"/>